<dbReference type="PANTHER" id="PTHR30005:SF0">
    <property type="entry name" value="RETROGRADE REGULATION PROTEIN 2"/>
    <property type="match status" value="1"/>
</dbReference>
<dbReference type="InterPro" id="IPR003695">
    <property type="entry name" value="Ppx_GppA_N"/>
</dbReference>
<dbReference type="PANTHER" id="PTHR30005">
    <property type="entry name" value="EXOPOLYPHOSPHATASE"/>
    <property type="match status" value="1"/>
</dbReference>
<keyword evidence="4" id="KW-1185">Reference proteome</keyword>
<accession>A0ABS6G211</accession>
<dbReference type="InterPro" id="IPR050273">
    <property type="entry name" value="GppA/Ppx_hydrolase"/>
</dbReference>
<evidence type="ECO:0000313" key="4">
    <source>
        <dbReference type="Proteomes" id="UP000779508"/>
    </source>
</evidence>
<dbReference type="CDD" id="cd24054">
    <property type="entry name" value="ASKHA_NBD_AaPPX-GppA_MtPPX2-like"/>
    <property type="match status" value="1"/>
</dbReference>
<sequence length="304" mass="33702">MNKYATIDIGTNSMRLLLANVEAGKIISRSKYINPTRIGSSVDKDKLISEEGMSRNVEALYDFTQKAKDFGAEKILVIATSAVRDATNGKEFIQRAYEKTGVNIEIISGEEEAALGYQGVAMGLKSKTGKQVVIDIGGGSTELILGEGNALKKTISLNVGAVRMTERYITTDPISKEQYEEMEVAIYEIVKEVVEEIKKDNPNTIVGIGGTITTLAALHQQLDPYHMDKVHNYKLTLKDIRTLKEKLLNLTVEEIKQLKGIHHKRADIIVAGVTILNVIMDNLNIYEITVSEYDNLEGLLFPIR</sequence>
<gene>
    <name evidence="3" type="ORF">KQI88_08760</name>
</gene>
<dbReference type="RefSeq" id="WP_216416315.1">
    <property type="nucleotide sequence ID" value="NZ_JAHLQK010000003.1"/>
</dbReference>
<dbReference type="Pfam" id="PF02541">
    <property type="entry name" value="Ppx-GppA"/>
    <property type="match status" value="1"/>
</dbReference>
<evidence type="ECO:0000313" key="3">
    <source>
        <dbReference type="EMBL" id="MBU5676506.1"/>
    </source>
</evidence>
<comment type="caution">
    <text evidence="3">The sequence shown here is derived from an EMBL/GenBank/DDBJ whole genome shotgun (WGS) entry which is preliminary data.</text>
</comment>
<comment type="similarity">
    <text evidence="1">Belongs to the GppA/Ppx family.</text>
</comment>
<protein>
    <submittedName>
        <fullName evidence="3">Ppx/GppA family phosphatase</fullName>
    </submittedName>
</protein>
<proteinExistence type="inferred from homology"/>
<organism evidence="3 4">
    <name type="scientific">Alkaliphilus flagellatus</name>
    <dbReference type="NCBI Taxonomy" id="2841507"/>
    <lineage>
        <taxon>Bacteria</taxon>
        <taxon>Bacillati</taxon>
        <taxon>Bacillota</taxon>
        <taxon>Clostridia</taxon>
        <taxon>Peptostreptococcales</taxon>
        <taxon>Natronincolaceae</taxon>
        <taxon>Alkaliphilus</taxon>
    </lineage>
</organism>
<dbReference type="EMBL" id="JAHLQK010000003">
    <property type="protein sequence ID" value="MBU5676506.1"/>
    <property type="molecule type" value="Genomic_DNA"/>
</dbReference>
<name>A0ABS6G211_9FIRM</name>
<evidence type="ECO:0000259" key="2">
    <source>
        <dbReference type="Pfam" id="PF02541"/>
    </source>
</evidence>
<dbReference type="Proteomes" id="UP000779508">
    <property type="component" value="Unassembled WGS sequence"/>
</dbReference>
<reference evidence="3 4" key="1">
    <citation type="submission" date="2021-06" db="EMBL/GenBank/DDBJ databases">
        <authorList>
            <person name="Sun Q."/>
            <person name="Li D."/>
        </authorList>
    </citation>
    <scope>NUCLEOTIDE SEQUENCE [LARGE SCALE GENOMIC DNA]</scope>
    <source>
        <strain evidence="3 4">MSJ-5</strain>
    </source>
</reference>
<evidence type="ECO:0000256" key="1">
    <source>
        <dbReference type="ARBA" id="ARBA00007125"/>
    </source>
</evidence>
<feature type="domain" description="Ppx/GppA phosphatase N-terminal" evidence="2">
    <location>
        <begin position="23"/>
        <end position="301"/>
    </location>
</feature>